<dbReference type="Proteomes" id="UP000504608">
    <property type="component" value="Unplaced"/>
</dbReference>
<evidence type="ECO:0000313" key="1">
    <source>
        <dbReference type="Proteomes" id="UP000504608"/>
    </source>
</evidence>
<evidence type="ECO:0000313" key="2">
    <source>
        <dbReference type="RefSeq" id="XP_022982029.1"/>
    </source>
</evidence>
<keyword evidence="1" id="KW-1185">Reference proteome</keyword>
<dbReference type="AlphaFoldDB" id="A0A6J1J3G1"/>
<accession>A0A6J1J3G1</accession>
<proteinExistence type="predicted"/>
<name>A0A6J1J3G1_CUCMA</name>
<sequence>MPPRQGSRPFECVRRAWHCERHQPIRGSLIQEIFRVVSQVHCPATKKNKEWQEKLPIVVLKAEEILYSKADSEAEYMDITTLWTRINEAINTIIRLDGDTETGEFLHPCIEAALYLGCTPRRSSRSNRGSNLRGYLTSCSPQVLETSSHYINIIRPAVLSSSCTIPDARPKSQIHVGNPIGVSTNSKSSTVYKNIWPSISNQQFLTETVSGWNMFSLCPLYNGSHQHEPCINMQPMPLYNGPSFSVPAPFKYFHSSELIATRNNKVDSVNTLHEQQKTACNLSLRLGPLSIPHPSINNGRSKSITDIGANDSQNQIMSSSGHPFQLDKTLPFFPLHVTLDSHLKEQSFKMDI</sequence>
<organism evidence="1 2">
    <name type="scientific">Cucurbita maxima</name>
    <name type="common">Pumpkin</name>
    <name type="synonym">Winter squash</name>
    <dbReference type="NCBI Taxonomy" id="3661"/>
    <lineage>
        <taxon>Eukaryota</taxon>
        <taxon>Viridiplantae</taxon>
        <taxon>Streptophyta</taxon>
        <taxon>Embryophyta</taxon>
        <taxon>Tracheophyta</taxon>
        <taxon>Spermatophyta</taxon>
        <taxon>Magnoliopsida</taxon>
        <taxon>eudicotyledons</taxon>
        <taxon>Gunneridae</taxon>
        <taxon>Pentapetalae</taxon>
        <taxon>rosids</taxon>
        <taxon>fabids</taxon>
        <taxon>Cucurbitales</taxon>
        <taxon>Cucurbitaceae</taxon>
        <taxon>Cucurbiteae</taxon>
        <taxon>Cucurbita</taxon>
    </lineage>
</organism>
<dbReference type="RefSeq" id="XP_022982029.1">
    <property type="nucleotide sequence ID" value="XM_023126261.1"/>
</dbReference>
<dbReference type="KEGG" id="cmax:111481002"/>
<dbReference type="PANTHER" id="PTHR35300">
    <property type="entry name" value="COACTIVATOR CBP, KIX DOMAIN-CONTAINING PROTEIN-RELATED"/>
    <property type="match status" value="1"/>
</dbReference>
<dbReference type="GeneID" id="111481002"/>
<gene>
    <name evidence="2" type="primary">LOC111481002</name>
</gene>
<dbReference type="OrthoDB" id="1937968at2759"/>
<dbReference type="PANTHER" id="PTHR35300:SF5">
    <property type="entry name" value="HISTONE ACETYLTRANSFERASE"/>
    <property type="match status" value="1"/>
</dbReference>
<protein>
    <submittedName>
        <fullName evidence="2">Uncharacterized protein LOC111481002</fullName>
    </submittedName>
</protein>
<reference evidence="2" key="1">
    <citation type="submission" date="2025-08" db="UniProtKB">
        <authorList>
            <consortium name="RefSeq"/>
        </authorList>
    </citation>
    <scope>IDENTIFICATION</scope>
    <source>
        <tissue evidence="2">Young leaves</tissue>
    </source>
</reference>